<proteinExistence type="predicted"/>
<dbReference type="AlphaFoldDB" id="A0A386UNI6"/>
<accession>A0A386UNI6</accession>
<evidence type="ECO:0000313" key="1">
    <source>
        <dbReference type="EMBL" id="AYF02325.1"/>
    </source>
</evidence>
<gene>
    <name evidence="1" type="ORF">PY32053_02733</name>
</gene>
<sequence length="283" mass="32042">MAWNDKVFDNLEQIYWSLDKVGLRPVKGKSTEDGQGYVLPRDLLRPGAAFYCRAQSSIEWKSTLRGKEELLNQILEIAFAIAPCAFLNEAFFAPLGFAADGRIRTIGREVLARHAALVPRQFTQHDGFYVAANAVVMMEMKLRARTSIEQYLKYCTLVAMEELTHGPREHLGLVYLVPAASVTRTRKDLGLDDQDAPKRLWQDPRAYTDKSTLLELLDRHMEAIRDVGERLRTVVITWDDFHTVVRRFLEAASRSGDETLENLMQGILEQLEATPGCGLRGTT</sequence>
<dbReference type="RefSeq" id="WP_120442705.1">
    <property type="nucleotide sequence ID" value="NZ_CP031078.1"/>
</dbReference>
<name>A0A386UNI6_9RHOB</name>
<evidence type="ECO:0000313" key="2">
    <source>
        <dbReference type="Proteomes" id="UP000272010"/>
    </source>
</evidence>
<protein>
    <submittedName>
        <fullName evidence="1">Uncharacterized protein</fullName>
    </submittedName>
</protein>
<dbReference type="Proteomes" id="UP000272010">
    <property type="component" value="Chromosome"/>
</dbReference>
<reference evidence="2" key="1">
    <citation type="submission" date="2018-07" db="EMBL/GenBank/DDBJ databases">
        <title>Genome Structure of the Opportunistic Pathogen Paracoccus yeei (Alphaproteobacteria) and Identification of Putative Virulence Factors.</title>
        <authorList>
            <person name="Lasek R."/>
            <person name="Szuplewska M."/>
            <person name="Mitura M."/>
            <person name="Decewicz P."/>
            <person name="Chmielowska C."/>
            <person name="Pawlot A."/>
            <person name="Sentkowska D."/>
            <person name="Czarnecki J."/>
            <person name="Bartosik D."/>
        </authorList>
    </citation>
    <scope>NUCLEOTIDE SEQUENCE [LARGE SCALE GENOMIC DNA]</scope>
    <source>
        <strain evidence="2">CCUG 32053</strain>
    </source>
</reference>
<organism evidence="1 2">
    <name type="scientific">Paracoccus yeei</name>
    <dbReference type="NCBI Taxonomy" id="147645"/>
    <lineage>
        <taxon>Bacteria</taxon>
        <taxon>Pseudomonadati</taxon>
        <taxon>Pseudomonadota</taxon>
        <taxon>Alphaproteobacteria</taxon>
        <taxon>Rhodobacterales</taxon>
        <taxon>Paracoccaceae</taxon>
        <taxon>Paracoccus</taxon>
    </lineage>
</organism>
<dbReference type="EMBL" id="CP031078">
    <property type="protein sequence ID" value="AYF02325.1"/>
    <property type="molecule type" value="Genomic_DNA"/>
</dbReference>